<dbReference type="Proteomes" id="UP001165422">
    <property type="component" value="Unassembled WGS sequence"/>
</dbReference>
<evidence type="ECO:0000313" key="9">
    <source>
        <dbReference type="Proteomes" id="UP001165422"/>
    </source>
</evidence>
<feature type="transmembrane region" description="Helical" evidence="6">
    <location>
        <begin position="146"/>
        <end position="166"/>
    </location>
</feature>
<evidence type="ECO:0000256" key="6">
    <source>
        <dbReference type="SAM" id="Phobius"/>
    </source>
</evidence>
<dbReference type="PANTHER" id="PTHR43791">
    <property type="entry name" value="PERMEASE-RELATED"/>
    <property type="match status" value="1"/>
</dbReference>
<comment type="subcellular location">
    <subcellularLocation>
        <location evidence="1">Cell membrane</location>
        <topology evidence="1">Multi-pass membrane protein</topology>
    </subcellularLocation>
</comment>
<dbReference type="SUPFAM" id="SSF103473">
    <property type="entry name" value="MFS general substrate transporter"/>
    <property type="match status" value="1"/>
</dbReference>
<feature type="transmembrane region" description="Helical" evidence="6">
    <location>
        <begin position="329"/>
        <end position="347"/>
    </location>
</feature>
<organism evidence="8 9">
    <name type="scientific">Clostridium aromativorans</name>
    <dbReference type="NCBI Taxonomy" id="2836848"/>
    <lineage>
        <taxon>Bacteria</taxon>
        <taxon>Bacillati</taxon>
        <taxon>Bacillota</taxon>
        <taxon>Clostridia</taxon>
        <taxon>Eubacteriales</taxon>
        <taxon>Clostridiaceae</taxon>
        <taxon>Clostridium</taxon>
    </lineage>
</organism>
<evidence type="ECO:0000256" key="2">
    <source>
        <dbReference type="ARBA" id="ARBA00022448"/>
    </source>
</evidence>
<dbReference type="RefSeq" id="WP_229981266.1">
    <property type="nucleotide sequence ID" value="NZ_JAJJPB010000006.1"/>
</dbReference>
<sequence length="427" mass="48010">MENIEVKNIPKSRWFRIIPPCILVYIIAYMDRQNISFAIAGGMNRTLGIGSTVTGIAAGIFYVGYVILQIPGGNYAEHKSAKKFILKSIMAWGLISIITGFVNQTWELLALRFALGVAEGGVMPAILVLITHWFPNEERGMANGFFAFNFAIASVITAPLSGWIISFSNWRWVFIIEGIIAFMLIFIWYPMISDSPEEAKWISCEEREWLVERLKKEQSELKKATRSSEKKQNIYASSSLWLLTITYFCYQVGIYGYSLWLPTLIKELTKTGIGIVGLLSAVPYVGLIFGIWIFSYLSDKTQKRKLFAIIPMIFFALSLTFSVKFKANIWTSYVFLALAGVFIHDYYSSFWSLPPMLFESDVSGAARGFINGIGCLGGFIGPYLVGLVMTYTNSSDIGMYILAIVLLIGCFFNAVIKLPTIIKENRN</sequence>
<feature type="transmembrane region" description="Helical" evidence="6">
    <location>
        <begin position="272"/>
        <end position="294"/>
    </location>
</feature>
<dbReference type="PIRSF" id="PIRSF002808">
    <property type="entry name" value="Hexose_phosphate_transp"/>
    <property type="match status" value="1"/>
</dbReference>
<evidence type="ECO:0000313" key="8">
    <source>
        <dbReference type="EMBL" id="MCC9294697.1"/>
    </source>
</evidence>
<feature type="transmembrane region" description="Helical" evidence="6">
    <location>
        <begin position="368"/>
        <end position="391"/>
    </location>
</feature>
<feature type="transmembrane region" description="Helical" evidence="6">
    <location>
        <begin position="49"/>
        <end position="72"/>
    </location>
</feature>
<reference evidence="8" key="1">
    <citation type="submission" date="2021-11" db="EMBL/GenBank/DDBJ databases">
        <authorList>
            <person name="Qingchun L."/>
            <person name="Dong Z."/>
            <person name="Zongwei Q."/>
            <person name="Jia Z."/>
            <person name="Duotao L."/>
        </authorList>
    </citation>
    <scope>NUCLEOTIDE SEQUENCE</scope>
    <source>
        <strain evidence="8">WLY-B-L2</strain>
    </source>
</reference>
<feature type="transmembrane region" description="Helical" evidence="6">
    <location>
        <begin position="12"/>
        <end position="29"/>
    </location>
</feature>
<keyword evidence="5 6" id="KW-0472">Membrane</keyword>
<dbReference type="InterPro" id="IPR000849">
    <property type="entry name" value="Sugar_P_transporter"/>
</dbReference>
<dbReference type="InterPro" id="IPR011701">
    <property type="entry name" value="MFS"/>
</dbReference>
<feature type="transmembrane region" description="Helical" evidence="6">
    <location>
        <begin position="84"/>
        <end position="103"/>
    </location>
</feature>
<keyword evidence="9" id="KW-1185">Reference proteome</keyword>
<dbReference type="InterPro" id="IPR020846">
    <property type="entry name" value="MFS_dom"/>
</dbReference>
<keyword evidence="3 6" id="KW-0812">Transmembrane</keyword>
<evidence type="ECO:0000256" key="4">
    <source>
        <dbReference type="ARBA" id="ARBA00022989"/>
    </source>
</evidence>
<feature type="transmembrane region" description="Helical" evidence="6">
    <location>
        <begin position="109"/>
        <end position="134"/>
    </location>
</feature>
<evidence type="ECO:0000256" key="3">
    <source>
        <dbReference type="ARBA" id="ARBA00022692"/>
    </source>
</evidence>
<accession>A0ABS8N4H8</accession>
<dbReference type="PANTHER" id="PTHR43791:SF100">
    <property type="entry name" value="SUGAR TRANSPORTER"/>
    <property type="match status" value="1"/>
</dbReference>
<evidence type="ECO:0000256" key="5">
    <source>
        <dbReference type="ARBA" id="ARBA00023136"/>
    </source>
</evidence>
<evidence type="ECO:0000256" key="1">
    <source>
        <dbReference type="ARBA" id="ARBA00004651"/>
    </source>
</evidence>
<dbReference type="InterPro" id="IPR036259">
    <property type="entry name" value="MFS_trans_sf"/>
</dbReference>
<dbReference type="CDD" id="cd17319">
    <property type="entry name" value="MFS_ExuT_GudP_like"/>
    <property type="match status" value="1"/>
</dbReference>
<feature type="transmembrane region" description="Helical" evidence="6">
    <location>
        <begin position="240"/>
        <end position="260"/>
    </location>
</feature>
<name>A0ABS8N4H8_9CLOT</name>
<keyword evidence="2" id="KW-0813">Transport</keyword>
<feature type="transmembrane region" description="Helical" evidence="6">
    <location>
        <begin position="397"/>
        <end position="416"/>
    </location>
</feature>
<protein>
    <submittedName>
        <fullName evidence="8">MFS transporter</fullName>
    </submittedName>
</protein>
<proteinExistence type="predicted"/>
<gene>
    <name evidence="8" type="ORF">LN736_07475</name>
</gene>
<dbReference type="EMBL" id="JAJJPB010000006">
    <property type="protein sequence ID" value="MCC9294697.1"/>
    <property type="molecule type" value="Genomic_DNA"/>
</dbReference>
<dbReference type="PROSITE" id="PS50850">
    <property type="entry name" value="MFS"/>
    <property type="match status" value="1"/>
</dbReference>
<feature type="transmembrane region" description="Helical" evidence="6">
    <location>
        <begin position="172"/>
        <end position="192"/>
    </location>
</feature>
<feature type="domain" description="Major facilitator superfamily (MFS) profile" evidence="7">
    <location>
        <begin position="17"/>
        <end position="421"/>
    </location>
</feature>
<keyword evidence="4 6" id="KW-1133">Transmembrane helix</keyword>
<feature type="transmembrane region" description="Helical" evidence="6">
    <location>
        <begin position="306"/>
        <end position="323"/>
    </location>
</feature>
<dbReference type="Gene3D" id="1.20.1250.20">
    <property type="entry name" value="MFS general substrate transporter like domains"/>
    <property type="match status" value="2"/>
</dbReference>
<evidence type="ECO:0000259" key="7">
    <source>
        <dbReference type="PROSITE" id="PS50850"/>
    </source>
</evidence>
<comment type="caution">
    <text evidence="8">The sequence shown here is derived from an EMBL/GenBank/DDBJ whole genome shotgun (WGS) entry which is preliminary data.</text>
</comment>
<dbReference type="Pfam" id="PF07690">
    <property type="entry name" value="MFS_1"/>
    <property type="match status" value="1"/>
</dbReference>